<reference evidence="2 3" key="1">
    <citation type="submission" date="2020-04" db="EMBL/GenBank/DDBJ databases">
        <title>Plant Genome Project.</title>
        <authorList>
            <person name="Zhang R.-G."/>
        </authorList>
    </citation>
    <scope>NUCLEOTIDE SEQUENCE [LARGE SCALE GENOMIC DNA]</scope>
    <source>
        <strain evidence="2">YNK0</strain>
        <tissue evidence="2">Leaf</tissue>
    </source>
</reference>
<name>A0A834ZUS1_TETSI</name>
<feature type="transmembrane region" description="Helical" evidence="1">
    <location>
        <begin position="6"/>
        <end position="27"/>
    </location>
</feature>
<evidence type="ECO:0000313" key="2">
    <source>
        <dbReference type="EMBL" id="KAF8411790.1"/>
    </source>
</evidence>
<dbReference type="OrthoDB" id="418595at2759"/>
<keyword evidence="1" id="KW-0472">Membrane</keyword>
<keyword evidence="1" id="KW-0812">Transmembrane</keyword>
<dbReference type="Proteomes" id="UP000655225">
    <property type="component" value="Unassembled WGS sequence"/>
</dbReference>
<protein>
    <submittedName>
        <fullName evidence="2">Uncharacterized protein</fullName>
    </submittedName>
</protein>
<sequence length="227" mass="25725">MSPCYLNHACLMAGTIFIAIHLFSTLLQSSHNGYEHRHCRLLGFYPKALITGDTVLFNNTIGAFGLAANLMRDGRSRIHQWQQQQKFPITVGDGRSRIQQGQQQQQFPVTVVFLQVSVSSSWRHRIGLLDQEMDYTYTISFYGEFLLLIGILGTSLQKPLIFYLSNLYSVDMQNFQVGGLLGGAATSWLLGPVWRYESLSKDGRSVFADKAPIFFLMKRKRMPGSFN</sequence>
<evidence type="ECO:0000313" key="3">
    <source>
        <dbReference type="Proteomes" id="UP000655225"/>
    </source>
</evidence>
<feature type="transmembrane region" description="Helical" evidence="1">
    <location>
        <begin position="175"/>
        <end position="194"/>
    </location>
</feature>
<gene>
    <name evidence="2" type="ORF">HHK36_004349</name>
</gene>
<feature type="transmembrane region" description="Helical" evidence="1">
    <location>
        <begin position="135"/>
        <end position="155"/>
    </location>
</feature>
<keyword evidence="3" id="KW-1185">Reference proteome</keyword>
<accession>A0A834ZUS1</accession>
<proteinExistence type="predicted"/>
<dbReference type="EMBL" id="JABCRI010000002">
    <property type="protein sequence ID" value="KAF8411790.1"/>
    <property type="molecule type" value="Genomic_DNA"/>
</dbReference>
<organism evidence="2 3">
    <name type="scientific">Tetracentron sinense</name>
    <name type="common">Spur-leaf</name>
    <dbReference type="NCBI Taxonomy" id="13715"/>
    <lineage>
        <taxon>Eukaryota</taxon>
        <taxon>Viridiplantae</taxon>
        <taxon>Streptophyta</taxon>
        <taxon>Embryophyta</taxon>
        <taxon>Tracheophyta</taxon>
        <taxon>Spermatophyta</taxon>
        <taxon>Magnoliopsida</taxon>
        <taxon>Trochodendrales</taxon>
        <taxon>Trochodendraceae</taxon>
        <taxon>Tetracentron</taxon>
    </lineage>
</organism>
<evidence type="ECO:0000256" key="1">
    <source>
        <dbReference type="SAM" id="Phobius"/>
    </source>
</evidence>
<keyword evidence="1" id="KW-1133">Transmembrane helix</keyword>
<comment type="caution">
    <text evidence="2">The sequence shown here is derived from an EMBL/GenBank/DDBJ whole genome shotgun (WGS) entry which is preliminary data.</text>
</comment>
<dbReference type="AlphaFoldDB" id="A0A834ZUS1"/>